<dbReference type="EMBL" id="JABSTQ010010460">
    <property type="protein sequence ID" value="KAG0420879.1"/>
    <property type="molecule type" value="Genomic_DNA"/>
</dbReference>
<proteinExistence type="predicted"/>
<comment type="caution">
    <text evidence="1">The sequence shown here is derived from an EMBL/GenBank/DDBJ whole genome shotgun (WGS) entry which is preliminary data.</text>
</comment>
<evidence type="ECO:0000313" key="1">
    <source>
        <dbReference type="EMBL" id="KAG0420879.1"/>
    </source>
</evidence>
<sequence>NPFVNFTRWDAVAANLNEALGRNFSVRGVRDRCDLLLGLFKRDDRTNLRKFRTDPELETRVPSAENHFRTTREEWSMHVAAVLCGPVLGIGERCDPEHAPGVLAIEPEACQTGVGGVAAMPVAYRFKMAAVLLMFSLCALAGPPLVRGSEESLGFEAAFQGECRVDGPCQQICFDLHDGTFECGCSSGYRLSSNGYGCE</sequence>
<reference evidence="1 2" key="1">
    <citation type="journal article" date="2020" name="Cell">
        <title>Large-Scale Comparative Analyses of Tick Genomes Elucidate Their Genetic Diversity and Vector Capacities.</title>
        <authorList>
            <consortium name="Tick Genome and Microbiome Consortium (TIGMIC)"/>
            <person name="Jia N."/>
            <person name="Wang J."/>
            <person name="Shi W."/>
            <person name="Du L."/>
            <person name="Sun Y."/>
            <person name="Zhan W."/>
            <person name="Jiang J.F."/>
            <person name="Wang Q."/>
            <person name="Zhang B."/>
            <person name="Ji P."/>
            <person name="Bell-Sakyi L."/>
            <person name="Cui X.M."/>
            <person name="Yuan T.T."/>
            <person name="Jiang B.G."/>
            <person name="Yang W.F."/>
            <person name="Lam T.T."/>
            <person name="Chang Q.C."/>
            <person name="Ding S.J."/>
            <person name="Wang X.J."/>
            <person name="Zhu J.G."/>
            <person name="Ruan X.D."/>
            <person name="Zhao L."/>
            <person name="Wei J.T."/>
            <person name="Ye R.Z."/>
            <person name="Que T.C."/>
            <person name="Du C.H."/>
            <person name="Zhou Y.H."/>
            <person name="Cheng J.X."/>
            <person name="Dai P.F."/>
            <person name="Guo W.B."/>
            <person name="Han X.H."/>
            <person name="Huang E.J."/>
            <person name="Li L.F."/>
            <person name="Wei W."/>
            <person name="Gao Y.C."/>
            <person name="Liu J.Z."/>
            <person name="Shao H.Z."/>
            <person name="Wang X."/>
            <person name="Wang C.C."/>
            <person name="Yang T.C."/>
            <person name="Huo Q.B."/>
            <person name="Li W."/>
            <person name="Chen H.Y."/>
            <person name="Chen S.E."/>
            <person name="Zhou L.G."/>
            <person name="Ni X.B."/>
            <person name="Tian J.H."/>
            <person name="Sheng Y."/>
            <person name="Liu T."/>
            <person name="Pan Y.S."/>
            <person name="Xia L.Y."/>
            <person name="Li J."/>
            <person name="Zhao F."/>
            <person name="Cao W.C."/>
        </authorList>
    </citation>
    <scope>NUCLEOTIDE SEQUENCE [LARGE SCALE GENOMIC DNA]</scope>
    <source>
        <strain evidence="1">Iper-2018</strain>
    </source>
</reference>
<accession>A0AC60PK65</accession>
<evidence type="ECO:0000313" key="2">
    <source>
        <dbReference type="Proteomes" id="UP000805193"/>
    </source>
</evidence>
<protein>
    <submittedName>
        <fullName evidence="1">Uncharacterized protein</fullName>
    </submittedName>
</protein>
<feature type="non-terminal residue" evidence="1">
    <location>
        <position position="199"/>
    </location>
</feature>
<dbReference type="Proteomes" id="UP000805193">
    <property type="component" value="Unassembled WGS sequence"/>
</dbReference>
<name>A0AC60PK65_IXOPE</name>
<organism evidence="1 2">
    <name type="scientific">Ixodes persulcatus</name>
    <name type="common">Taiga tick</name>
    <dbReference type="NCBI Taxonomy" id="34615"/>
    <lineage>
        <taxon>Eukaryota</taxon>
        <taxon>Metazoa</taxon>
        <taxon>Ecdysozoa</taxon>
        <taxon>Arthropoda</taxon>
        <taxon>Chelicerata</taxon>
        <taxon>Arachnida</taxon>
        <taxon>Acari</taxon>
        <taxon>Parasitiformes</taxon>
        <taxon>Ixodida</taxon>
        <taxon>Ixodoidea</taxon>
        <taxon>Ixodidae</taxon>
        <taxon>Ixodinae</taxon>
        <taxon>Ixodes</taxon>
    </lineage>
</organism>
<keyword evidence="2" id="KW-1185">Reference proteome</keyword>
<gene>
    <name evidence="1" type="ORF">HPB47_003211</name>
</gene>
<feature type="non-terminal residue" evidence="1">
    <location>
        <position position="1"/>
    </location>
</feature>